<reference evidence="2" key="1">
    <citation type="submission" date="2020-01" db="EMBL/GenBank/DDBJ databases">
        <title>Insect and environment-associated Actinomycetes.</title>
        <authorList>
            <person name="Currrie C."/>
            <person name="Chevrette M."/>
            <person name="Carlson C."/>
            <person name="Stubbendieck R."/>
            <person name="Wendt-Pienkowski E."/>
        </authorList>
    </citation>
    <scope>NUCLEOTIDE SEQUENCE</scope>
    <source>
        <strain evidence="2">SID12501</strain>
    </source>
</reference>
<comment type="caution">
    <text evidence="2">The sequence shown here is derived from an EMBL/GenBank/DDBJ whole genome shotgun (WGS) entry which is preliminary data.</text>
</comment>
<protein>
    <submittedName>
        <fullName evidence="2">Uncharacterized protein</fullName>
    </submittedName>
</protein>
<gene>
    <name evidence="2" type="ORF">G3I71_05850</name>
</gene>
<evidence type="ECO:0000313" key="2">
    <source>
        <dbReference type="EMBL" id="NEC85364.1"/>
    </source>
</evidence>
<feature type="region of interest" description="Disordered" evidence="1">
    <location>
        <begin position="370"/>
        <end position="390"/>
    </location>
</feature>
<accession>A0A6B3BJ14</accession>
<proteinExistence type="predicted"/>
<dbReference type="AlphaFoldDB" id="A0A6B3BJ14"/>
<evidence type="ECO:0000256" key="1">
    <source>
        <dbReference type="SAM" id="MobiDB-lite"/>
    </source>
</evidence>
<dbReference type="EMBL" id="JAAGLU010000004">
    <property type="protein sequence ID" value="NEC85364.1"/>
    <property type="molecule type" value="Genomic_DNA"/>
</dbReference>
<dbReference type="RefSeq" id="WP_164312824.1">
    <property type="nucleotide sequence ID" value="NZ_JAAGLU010000004.1"/>
</dbReference>
<organism evidence="2">
    <name type="scientific">Streptomyces sp. SID12501</name>
    <dbReference type="NCBI Taxonomy" id="2706042"/>
    <lineage>
        <taxon>Bacteria</taxon>
        <taxon>Bacillati</taxon>
        <taxon>Actinomycetota</taxon>
        <taxon>Actinomycetes</taxon>
        <taxon>Kitasatosporales</taxon>
        <taxon>Streptomycetaceae</taxon>
        <taxon>Streptomyces</taxon>
    </lineage>
</organism>
<sequence>MAPGHVDVRVARGADGTIRIDAGPGLRRVEAYGDAVAAGPAFTRAVLDVAGAVLTWPVLGDPGMPSAEVHDAGRAQQWVWALYGERVAAAVHDCAAGQAGHADARVTAEVTALAGAAARLGLGHWAARWWPTSYADGIPALEPDLLGLELAALTHRCQQLFDDEGDQPDDCVDQLIEEHRAALDPLIQWWRATPQSADAARQLEGVLRLIDDAADSAGLDGPALRHLHSSLEGRGPGAAPVDLGALFARRAGYALAAGEQLVTGGRVIARGSGVNDWRRYPPGFVDATENAVSWTARALGTLRRIEVEALADPAAPTTGIPLVAEVQVNGGGPHRVPLTRRDDLWTGHSDLSSDLPAGVSAPRIEVGVLLPGFDPGPGTPGESDGRAERDAVRALARRRLAVAARPPAYDASPHGSCSAPFLAETAATATDEDY</sequence>
<name>A0A6B3BJ14_9ACTN</name>